<evidence type="ECO:0000313" key="2">
    <source>
        <dbReference type="EMBL" id="EKE83703.1"/>
    </source>
</evidence>
<comment type="caution">
    <text evidence="2">The sequence shown here is derived from an EMBL/GenBank/DDBJ whole genome shotgun (WGS) entry which is preliminary data.</text>
</comment>
<evidence type="ECO:0000313" key="3">
    <source>
        <dbReference type="Proteomes" id="UP000014115"/>
    </source>
</evidence>
<feature type="transmembrane region" description="Helical" evidence="1">
    <location>
        <begin position="37"/>
        <end position="56"/>
    </location>
</feature>
<keyword evidence="3" id="KW-1185">Reference proteome</keyword>
<protein>
    <submittedName>
        <fullName evidence="2">Uncharacterized protein</fullName>
    </submittedName>
</protein>
<dbReference type="Proteomes" id="UP000014115">
    <property type="component" value="Unassembled WGS sequence"/>
</dbReference>
<organism evidence="2 3">
    <name type="scientific">Idiomarina xiamenensis 10-D-4</name>
    <dbReference type="NCBI Taxonomy" id="740709"/>
    <lineage>
        <taxon>Bacteria</taxon>
        <taxon>Pseudomonadati</taxon>
        <taxon>Pseudomonadota</taxon>
        <taxon>Gammaproteobacteria</taxon>
        <taxon>Alteromonadales</taxon>
        <taxon>Idiomarinaceae</taxon>
        <taxon>Idiomarina</taxon>
    </lineage>
</organism>
<keyword evidence="1" id="KW-1133">Transmembrane helix</keyword>
<keyword evidence="1" id="KW-0812">Transmembrane</keyword>
<gene>
    <name evidence="2" type="ORF">A10D4_07640</name>
</gene>
<evidence type="ECO:0000256" key="1">
    <source>
        <dbReference type="SAM" id="Phobius"/>
    </source>
</evidence>
<keyword evidence="1" id="KW-0472">Membrane</keyword>
<accession>K2K7T1</accession>
<sequence>MKRTSITLLLLIQPLLLIALAVSDNWFYAWHFSDNHFVYDALISSASFLLFCIGFARWVQRQSVREALLVLFLVFFVGYRLLAWGVAQPRPSLTQRTLTNGYQLQLVNFDPGAMGTAHVELWLVRSYLGLRKRVAKLADYNNIRTAEISLSGAEIRLEMLDFSGQSRVERVALSADLPPLLNR</sequence>
<name>K2K7T1_9GAMM</name>
<dbReference type="STRING" id="740709.A10D4_07640"/>
<proteinExistence type="predicted"/>
<dbReference type="PATRIC" id="fig|740709.3.peg.1553"/>
<dbReference type="EMBL" id="AMRG01000008">
    <property type="protein sequence ID" value="EKE83703.1"/>
    <property type="molecule type" value="Genomic_DNA"/>
</dbReference>
<feature type="transmembrane region" description="Helical" evidence="1">
    <location>
        <begin position="68"/>
        <end position="87"/>
    </location>
</feature>
<dbReference type="RefSeq" id="WP_008488745.1">
    <property type="nucleotide sequence ID" value="NZ_AMRG01000008.1"/>
</dbReference>
<reference evidence="2 3" key="1">
    <citation type="journal article" date="2012" name="J. Bacteriol.">
        <title>Genome Sequence of Idiomarina xiamenensis Type Strain 10-D-4.</title>
        <authorList>
            <person name="Lai Q."/>
            <person name="Wang L."/>
            <person name="Wang W."/>
            <person name="Shao Z."/>
        </authorList>
    </citation>
    <scope>NUCLEOTIDE SEQUENCE [LARGE SCALE GENOMIC DNA]</scope>
    <source>
        <strain evidence="2 3">10-D-4</strain>
    </source>
</reference>
<dbReference type="AlphaFoldDB" id="K2K7T1"/>